<dbReference type="RefSeq" id="WP_350341403.1">
    <property type="nucleotide sequence ID" value="NZ_JAEKNR010000132.1"/>
</dbReference>
<dbReference type="EMBL" id="JAEKNR010000132">
    <property type="protein sequence ID" value="MBJ7598857.1"/>
    <property type="molecule type" value="Genomic_DNA"/>
</dbReference>
<dbReference type="AlphaFoldDB" id="A0A934K1N5"/>
<evidence type="ECO:0000313" key="2">
    <source>
        <dbReference type="EMBL" id="MBJ7598857.1"/>
    </source>
</evidence>
<dbReference type="InterPro" id="IPR027383">
    <property type="entry name" value="Znf_put"/>
</dbReference>
<protein>
    <submittedName>
        <fullName evidence="2">Mycothiol system anti-sigma-R factor</fullName>
    </submittedName>
</protein>
<dbReference type="InterPro" id="IPR041916">
    <property type="entry name" value="Anti_sigma_zinc_sf"/>
</dbReference>
<name>A0A934K1N5_9BACT</name>
<accession>A0A934K1N5</accession>
<gene>
    <name evidence="2" type="primary">rsrA</name>
    <name evidence="2" type="ORF">JF922_12350</name>
</gene>
<comment type="caution">
    <text evidence="2">The sequence shown here is derived from an EMBL/GenBank/DDBJ whole genome shotgun (WGS) entry which is preliminary data.</text>
</comment>
<feature type="domain" description="Putative zinc-finger" evidence="1">
    <location>
        <begin position="3"/>
        <end position="36"/>
    </location>
</feature>
<evidence type="ECO:0000313" key="3">
    <source>
        <dbReference type="Proteomes" id="UP000612893"/>
    </source>
</evidence>
<proteinExistence type="predicted"/>
<dbReference type="Proteomes" id="UP000612893">
    <property type="component" value="Unassembled WGS sequence"/>
</dbReference>
<organism evidence="2 3">
    <name type="scientific">Candidatus Nephthysia bennettiae</name>
    <dbReference type="NCBI Taxonomy" id="3127016"/>
    <lineage>
        <taxon>Bacteria</taxon>
        <taxon>Bacillati</taxon>
        <taxon>Candidatus Dormiibacterota</taxon>
        <taxon>Candidatus Dormibacteria</taxon>
        <taxon>Candidatus Dormibacterales</taxon>
        <taxon>Candidatus Dormibacteraceae</taxon>
        <taxon>Candidatus Nephthysia</taxon>
    </lineage>
</organism>
<dbReference type="InterPro" id="IPR024020">
    <property type="entry name" value="Anit_sigma_mycothiol_RsrA"/>
</dbReference>
<dbReference type="Pfam" id="PF13490">
    <property type="entry name" value="zf-HC2"/>
    <property type="match status" value="1"/>
</dbReference>
<reference evidence="2" key="1">
    <citation type="submission" date="2020-10" db="EMBL/GenBank/DDBJ databases">
        <title>Ca. Dormibacterota MAGs.</title>
        <authorList>
            <person name="Montgomery K."/>
        </authorList>
    </citation>
    <scope>NUCLEOTIDE SEQUENCE [LARGE SCALE GENOMIC DNA]</scope>
    <source>
        <strain evidence="2">SC8812_S17_10</strain>
    </source>
</reference>
<keyword evidence="3" id="KW-1185">Reference proteome</keyword>
<dbReference type="NCBIfam" id="TIGR03988">
    <property type="entry name" value="antisig_RsrA"/>
    <property type="match status" value="1"/>
</dbReference>
<evidence type="ECO:0000259" key="1">
    <source>
        <dbReference type="Pfam" id="PF13490"/>
    </source>
</evidence>
<sequence length="72" mass="8366">MNCDGCLEKLERYVDRELTDQELVEVRGHLERCPPCEHRFQLQAGLKRLVKLSCDQGTAPPTLRQKLVQILF</sequence>
<dbReference type="Gene3D" id="1.10.10.1320">
    <property type="entry name" value="Anti-sigma factor, zinc-finger domain"/>
    <property type="match status" value="1"/>
</dbReference>